<dbReference type="InterPro" id="IPR033907">
    <property type="entry name" value="Endolysin_autolysin"/>
</dbReference>
<dbReference type="GeneID" id="36555492"/>
<sequence length="171" mass="18495">MKIAALFPLLALAAALPASIQQRGIIRAAVELIGHLEGFRGNFYWIQGHKTVGYGHDCVAKKDCHTISVPLSEPQAADLLSNDLSEFENCVCAMPNAKELNAHQYGALVSFAYNTGCGGLQSSWHGAMSQKNFHGICEQLPGTNTLGGLLNIRRQKESHFCKQPTEKPSGC</sequence>
<keyword evidence="6" id="KW-1185">Reference proteome</keyword>
<dbReference type="InterPro" id="IPR023347">
    <property type="entry name" value="Lysozyme_dom_sf"/>
</dbReference>
<dbReference type="GO" id="GO:0042742">
    <property type="term" value="P:defense response to bacterium"/>
    <property type="evidence" value="ECO:0007669"/>
    <property type="project" value="UniProtKB-KW"/>
</dbReference>
<dbReference type="GO" id="GO:0016998">
    <property type="term" value="P:cell wall macromolecule catabolic process"/>
    <property type="evidence" value="ECO:0007669"/>
    <property type="project" value="InterPro"/>
</dbReference>
<dbReference type="GO" id="GO:0003796">
    <property type="term" value="F:lysozyme activity"/>
    <property type="evidence" value="ECO:0007669"/>
    <property type="project" value="InterPro"/>
</dbReference>
<evidence type="ECO:0000256" key="1">
    <source>
        <dbReference type="ARBA" id="ARBA00022529"/>
    </source>
</evidence>
<dbReference type="Proteomes" id="UP000234275">
    <property type="component" value="Unassembled WGS sequence"/>
</dbReference>
<dbReference type="RefSeq" id="XP_024701690.1">
    <property type="nucleotide sequence ID" value="XM_024847793.1"/>
</dbReference>
<dbReference type="EMBL" id="MSFO01000006">
    <property type="protein sequence ID" value="PLB46388.1"/>
    <property type="molecule type" value="Genomic_DNA"/>
</dbReference>
<reference evidence="5 6" key="1">
    <citation type="submission" date="2016-12" db="EMBL/GenBank/DDBJ databases">
        <title>The genomes of Aspergillus section Nigri reveals drivers in fungal speciation.</title>
        <authorList>
            <consortium name="DOE Joint Genome Institute"/>
            <person name="Vesth T.C."/>
            <person name="Nybo J."/>
            <person name="Theobald S."/>
            <person name="Brandl J."/>
            <person name="Frisvad J.C."/>
            <person name="Nielsen K.F."/>
            <person name="Lyhne E.K."/>
            <person name="Kogle M.E."/>
            <person name="Kuo A."/>
            <person name="Riley R."/>
            <person name="Clum A."/>
            <person name="Nolan M."/>
            <person name="Lipzen A."/>
            <person name="Salamov A."/>
            <person name="Henrissat B."/>
            <person name="Wiebenga A."/>
            <person name="De Vries R.P."/>
            <person name="Grigoriev I.V."/>
            <person name="Mortensen U.H."/>
            <person name="Andersen M.R."/>
            <person name="Baker S.E."/>
        </authorList>
    </citation>
    <scope>NUCLEOTIDE SEQUENCE [LARGE SCALE GENOMIC DNA]</scope>
    <source>
        <strain evidence="5 6">IBT 23096</strain>
    </source>
</reference>
<evidence type="ECO:0000256" key="3">
    <source>
        <dbReference type="ARBA" id="ARBA00023200"/>
    </source>
</evidence>
<comment type="caution">
    <text evidence="5">The sequence shown here is derived from an EMBL/GenBank/DDBJ whole genome shotgun (WGS) entry which is preliminary data.</text>
</comment>
<keyword evidence="4" id="KW-0732">Signal</keyword>
<name>A0A2I2G0H9_9EURO</name>
<dbReference type="InterPro" id="IPR051018">
    <property type="entry name" value="Bacteriophage_GH24"/>
</dbReference>
<organism evidence="5 6">
    <name type="scientific">Aspergillus steynii IBT 23096</name>
    <dbReference type="NCBI Taxonomy" id="1392250"/>
    <lineage>
        <taxon>Eukaryota</taxon>
        <taxon>Fungi</taxon>
        <taxon>Dikarya</taxon>
        <taxon>Ascomycota</taxon>
        <taxon>Pezizomycotina</taxon>
        <taxon>Eurotiomycetes</taxon>
        <taxon>Eurotiomycetidae</taxon>
        <taxon>Eurotiales</taxon>
        <taxon>Aspergillaceae</taxon>
        <taxon>Aspergillus</taxon>
        <taxon>Aspergillus subgen. Circumdati</taxon>
    </lineage>
</organism>
<feature type="signal peptide" evidence="4">
    <location>
        <begin position="1"/>
        <end position="15"/>
    </location>
</feature>
<proteinExistence type="predicted"/>
<dbReference type="VEuPathDB" id="FungiDB:P170DRAFT_427710"/>
<dbReference type="OrthoDB" id="5358886at2759"/>
<evidence type="ECO:0000256" key="4">
    <source>
        <dbReference type="SAM" id="SignalP"/>
    </source>
</evidence>
<dbReference type="InterPro" id="IPR023346">
    <property type="entry name" value="Lysozyme-like_dom_sf"/>
</dbReference>
<dbReference type="Pfam" id="PF00959">
    <property type="entry name" value="Phage_lysozyme"/>
    <property type="match status" value="1"/>
</dbReference>
<gene>
    <name evidence="5" type="ORF">P170DRAFT_427710</name>
</gene>
<dbReference type="AlphaFoldDB" id="A0A2I2G0H9"/>
<dbReference type="InterPro" id="IPR002196">
    <property type="entry name" value="Glyco_hydro_24"/>
</dbReference>
<dbReference type="PANTHER" id="PTHR38107:SF3">
    <property type="entry name" value="LYSOZYME RRRD-RELATED"/>
    <property type="match status" value="1"/>
</dbReference>
<dbReference type="GO" id="GO:0009253">
    <property type="term" value="P:peptidoglycan catabolic process"/>
    <property type="evidence" value="ECO:0007669"/>
    <property type="project" value="InterPro"/>
</dbReference>
<keyword evidence="3" id="KW-1035">Host cytoplasm</keyword>
<dbReference type="GO" id="GO:0031640">
    <property type="term" value="P:killing of cells of another organism"/>
    <property type="evidence" value="ECO:0007669"/>
    <property type="project" value="UniProtKB-KW"/>
</dbReference>
<protein>
    <submittedName>
        <fullName evidence="5">Lysozyme-like protein</fullName>
    </submittedName>
</protein>
<accession>A0A2I2G0H9</accession>
<feature type="chain" id="PRO_5014143396" evidence="4">
    <location>
        <begin position="16"/>
        <end position="171"/>
    </location>
</feature>
<evidence type="ECO:0000313" key="6">
    <source>
        <dbReference type="Proteomes" id="UP000234275"/>
    </source>
</evidence>
<keyword evidence="2" id="KW-0081">Bacteriolytic enzyme</keyword>
<evidence type="ECO:0000256" key="2">
    <source>
        <dbReference type="ARBA" id="ARBA00022638"/>
    </source>
</evidence>
<dbReference type="CDD" id="cd00737">
    <property type="entry name" value="lyz_endolysin_autolysin"/>
    <property type="match status" value="1"/>
</dbReference>
<keyword evidence="1" id="KW-0929">Antimicrobial</keyword>
<dbReference type="Gene3D" id="1.10.530.40">
    <property type="match status" value="1"/>
</dbReference>
<evidence type="ECO:0000313" key="5">
    <source>
        <dbReference type="EMBL" id="PLB46388.1"/>
    </source>
</evidence>
<dbReference type="SUPFAM" id="SSF53955">
    <property type="entry name" value="Lysozyme-like"/>
    <property type="match status" value="1"/>
</dbReference>
<dbReference type="PANTHER" id="PTHR38107">
    <property type="match status" value="1"/>
</dbReference>